<dbReference type="CDD" id="cd00378">
    <property type="entry name" value="SHMT"/>
    <property type="match status" value="1"/>
</dbReference>
<dbReference type="UniPathway" id="UPA00193"/>
<dbReference type="InterPro" id="IPR001085">
    <property type="entry name" value="Ser_HO-MeTrfase"/>
</dbReference>
<reference evidence="13 14" key="1">
    <citation type="submission" date="2017-09" db="EMBL/GenBank/DDBJ databases">
        <title>Depth-based differentiation of microbial function through sediment-hosted aquifers and enrichment of novel symbionts in the deep terrestrial subsurface.</title>
        <authorList>
            <person name="Probst A.J."/>
            <person name="Ladd B."/>
            <person name="Jarett J.K."/>
            <person name="Geller-Mcgrath D.E."/>
            <person name="Sieber C.M."/>
            <person name="Emerson J.B."/>
            <person name="Anantharaman K."/>
            <person name="Thomas B.C."/>
            <person name="Malmstrom R."/>
            <person name="Stieglmeier M."/>
            <person name="Klingl A."/>
            <person name="Woyke T."/>
            <person name="Ryan C.M."/>
            <person name="Banfield J.F."/>
        </authorList>
    </citation>
    <scope>NUCLEOTIDE SEQUENCE [LARGE SCALE GENOMIC DNA]</scope>
    <source>
        <strain evidence="13">CG23_combo_of_CG06-09_8_20_14_all_49_15</strain>
    </source>
</reference>
<feature type="binding site" evidence="10">
    <location>
        <begin position="124"/>
        <end position="126"/>
    </location>
    <ligand>
        <name>(6S)-5,6,7,8-tetrahydrofolate</name>
        <dbReference type="ChEBI" id="CHEBI:57453"/>
    </ligand>
</feature>
<dbReference type="NCBIfam" id="NF000586">
    <property type="entry name" value="PRK00011.1"/>
    <property type="match status" value="1"/>
</dbReference>
<evidence type="ECO:0000313" key="13">
    <source>
        <dbReference type="EMBL" id="PIP33553.1"/>
    </source>
</evidence>
<dbReference type="PIRSF" id="PIRSF000412">
    <property type="entry name" value="SHMT"/>
    <property type="match status" value="1"/>
</dbReference>
<evidence type="ECO:0000256" key="8">
    <source>
        <dbReference type="ARBA" id="ARBA00022679"/>
    </source>
</evidence>
<protein>
    <recommendedName>
        <fullName evidence="10">Serine hydroxymethyltransferase</fullName>
        <shortName evidence="10">SHMT</shortName>
        <shortName evidence="10">Serine methylase</shortName>
        <ecNumber evidence="10">2.1.2.1</ecNumber>
    </recommendedName>
</protein>
<dbReference type="InterPro" id="IPR015421">
    <property type="entry name" value="PyrdxlP-dep_Trfase_major"/>
</dbReference>
<feature type="site" description="Plays an important role in substrate specificity" evidence="10">
    <location>
        <position position="228"/>
    </location>
</feature>
<evidence type="ECO:0000259" key="12">
    <source>
        <dbReference type="Pfam" id="PF00464"/>
    </source>
</evidence>
<sequence>MLNYQNLSQADPEIMAVVRREMARQSEELEMIASENYVSPAVLEAMATVLTNKYSEGYPGHRYYGGNQIIDEAESLAATRAKKLFGAEHVNVQPLSGSPANAAVYFAFLKPGDKVLGLKLDHGGHLSHGHPVNFSGLLYNFVQYEVNPATGRIDMDRVRQIARREKPKMIVAGFSAYAREIEWEKFREIAAEVGAFTFADIAHTAGLIAAGEMSNPVPIFDVVSTTTHKTLRGPRGAIIMCREEFAKRIDRAVFPGMQGGPHDHINAAKAVAFGEALRPEFKDYARQVIKNARVLAEELISRDYRVISGGTDNHLLVVDMSNRNLSGQEAEIALDKAGISVSRSTIPNDPKPPLNPSGVRLGTPAITTRGIKEPQIKFIADCLDAAVQNHQNESRLSEIREKIKELCALFPIPGWPAQK</sequence>
<comment type="pathway">
    <text evidence="10">One-carbon metabolism; tetrahydrofolate interconversion.</text>
</comment>
<evidence type="ECO:0000256" key="10">
    <source>
        <dbReference type="HAMAP-Rule" id="MF_00051"/>
    </source>
</evidence>
<comment type="function">
    <text evidence="10">Catalyzes the reversible interconversion of serine and glycine with tetrahydrofolate (THF) serving as the one-carbon carrier. This reaction serves as the major source of one-carbon groups required for the biosynthesis of purines, thymidylate, methionine, and other important biomolecules. Also exhibits THF-independent aldolase activity toward beta-hydroxyamino acids, producing glycine and aldehydes, via a retro-aldol mechanism.</text>
</comment>
<dbReference type="Pfam" id="PF00464">
    <property type="entry name" value="SHMT"/>
    <property type="match status" value="1"/>
</dbReference>
<dbReference type="EC" id="2.1.2.1" evidence="10"/>
<comment type="subunit">
    <text evidence="4 10">Homodimer.</text>
</comment>
<feature type="modified residue" description="N6-(pyridoxal phosphate)lysine" evidence="10 11">
    <location>
        <position position="229"/>
    </location>
</feature>
<comment type="subcellular location">
    <subcellularLocation>
        <location evidence="2 10">Cytoplasm</location>
    </subcellularLocation>
</comment>
<evidence type="ECO:0000256" key="6">
    <source>
        <dbReference type="ARBA" id="ARBA00022563"/>
    </source>
</evidence>
<dbReference type="Proteomes" id="UP000230729">
    <property type="component" value="Unassembled WGS sequence"/>
</dbReference>
<dbReference type="GO" id="GO:0019264">
    <property type="term" value="P:glycine biosynthetic process from serine"/>
    <property type="evidence" value="ECO:0007669"/>
    <property type="project" value="UniProtKB-UniRule"/>
</dbReference>
<evidence type="ECO:0000256" key="1">
    <source>
        <dbReference type="ARBA" id="ARBA00001933"/>
    </source>
</evidence>
<comment type="caution">
    <text evidence="10">Lacks conserved residue(s) required for the propagation of feature annotation.</text>
</comment>
<evidence type="ECO:0000256" key="5">
    <source>
        <dbReference type="ARBA" id="ARBA00022490"/>
    </source>
</evidence>
<dbReference type="HAMAP" id="MF_00051">
    <property type="entry name" value="SHMT"/>
    <property type="match status" value="1"/>
</dbReference>
<dbReference type="GO" id="GO:0005829">
    <property type="term" value="C:cytosol"/>
    <property type="evidence" value="ECO:0007669"/>
    <property type="project" value="TreeGrafter"/>
</dbReference>
<dbReference type="UniPathway" id="UPA00288">
    <property type="reaction ID" value="UER01023"/>
</dbReference>
<dbReference type="PANTHER" id="PTHR11680">
    <property type="entry name" value="SERINE HYDROXYMETHYLTRANSFERASE"/>
    <property type="match status" value="1"/>
</dbReference>
<dbReference type="SUPFAM" id="SSF53383">
    <property type="entry name" value="PLP-dependent transferases"/>
    <property type="match status" value="1"/>
</dbReference>
<comment type="catalytic activity">
    <reaction evidence="10">
        <text>(6R)-5,10-methylene-5,6,7,8-tetrahydrofolate + glycine + H2O = (6S)-5,6,7,8-tetrahydrofolate + L-serine</text>
        <dbReference type="Rhea" id="RHEA:15481"/>
        <dbReference type="ChEBI" id="CHEBI:15377"/>
        <dbReference type="ChEBI" id="CHEBI:15636"/>
        <dbReference type="ChEBI" id="CHEBI:33384"/>
        <dbReference type="ChEBI" id="CHEBI:57305"/>
        <dbReference type="ChEBI" id="CHEBI:57453"/>
        <dbReference type="EC" id="2.1.2.1"/>
    </reaction>
</comment>
<evidence type="ECO:0000256" key="11">
    <source>
        <dbReference type="PIRSR" id="PIRSR000412-50"/>
    </source>
</evidence>
<gene>
    <name evidence="10" type="primary">glyA</name>
    <name evidence="13" type="ORF">COX22_03705</name>
</gene>
<evidence type="ECO:0000256" key="9">
    <source>
        <dbReference type="ARBA" id="ARBA00022898"/>
    </source>
</evidence>
<evidence type="ECO:0000313" key="14">
    <source>
        <dbReference type="Proteomes" id="UP000230729"/>
    </source>
</evidence>
<dbReference type="GO" id="GO:0030170">
    <property type="term" value="F:pyridoxal phosphate binding"/>
    <property type="evidence" value="ECO:0007669"/>
    <property type="project" value="UniProtKB-UniRule"/>
</dbReference>
<dbReference type="GO" id="GO:0032259">
    <property type="term" value="P:methylation"/>
    <property type="evidence" value="ECO:0007669"/>
    <property type="project" value="UniProtKB-KW"/>
</dbReference>
<keyword evidence="7 10" id="KW-0028">Amino-acid biosynthesis</keyword>
<dbReference type="InterPro" id="IPR019798">
    <property type="entry name" value="Ser_HO-MeTrfase_PLP_BS"/>
</dbReference>
<dbReference type="GO" id="GO:0008168">
    <property type="term" value="F:methyltransferase activity"/>
    <property type="evidence" value="ECO:0007669"/>
    <property type="project" value="UniProtKB-KW"/>
</dbReference>
<dbReference type="InterPro" id="IPR039429">
    <property type="entry name" value="SHMT-like_dom"/>
</dbReference>
<feature type="domain" description="Serine hydroxymethyltransferase-like" evidence="12">
    <location>
        <begin position="7"/>
        <end position="381"/>
    </location>
</feature>
<keyword evidence="6 10" id="KW-0554">One-carbon metabolism</keyword>
<evidence type="ECO:0000256" key="4">
    <source>
        <dbReference type="ARBA" id="ARBA00011738"/>
    </source>
</evidence>
<evidence type="ECO:0000256" key="2">
    <source>
        <dbReference type="ARBA" id="ARBA00004496"/>
    </source>
</evidence>
<dbReference type="GO" id="GO:0004372">
    <property type="term" value="F:glycine hydroxymethyltransferase activity"/>
    <property type="evidence" value="ECO:0007669"/>
    <property type="project" value="UniProtKB-UniRule"/>
</dbReference>
<feature type="binding site" evidence="10">
    <location>
        <position position="120"/>
    </location>
    <ligand>
        <name>(6S)-5,6,7,8-tetrahydrofolate</name>
        <dbReference type="ChEBI" id="CHEBI:57453"/>
    </ligand>
</feature>
<organism evidence="13 14">
    <name type="scientific">Candidatus Falkowbacteria bacterium CG23_combo_of_CG06-09_8_20_14_all_49_15</name>
    <dbReference type="NCBI Taxonomy" id="1974572"/>
    <lineage>
        <taxon>Bacteria</taxon>
        <taxon>Candidatus Falkowiibacteriota</taxon>
    </lineage>
</organism>
<dbReference type="Gene3D" id="3.90.1150.10">
    <property type="entry name" value="Aspartate Aminotransferase, domain 1"/>
    <property type="match status" value="1"/>
</dbReference>
<dbReference type="InterPro" id="IPR015424">
    <property type="entry name" value="PyrdxlP-dep_Trfase"/>
</dbReference>
<proteinExistence type="inferred from homology"/>
<dbReference type="FunFam" id="3.40.640.10:FF:000001">
    <property type="entry name" value="Serine hydroxymethyltransferase"/>
    <property type="match status" value="1"/>
</dbReference>
<keyword evidence="8 10" id="KW-0808">Transferase</keyword>
<evidence type="ECO:0000256" key="3">
    <source>
        <dbReference type="ARBA" id="ARBA00006376"/>
    </source>
</evidence>
<dbReference type="InterPro" id="IPR015422">
    <property type="entry name" value="PyrdxlP-dep_Trfase_small"/>
</dbReference>
<comment type="cofactor">
    <cofactor evidence="1 10 11">
        <name>pyridoxal 5'-phosphate</name>
        <dbReference type="ChEBI" id="CHEBI:597326"/>
    </cofactor>
</comment>
<dbReference type="Gene3D" id="3.40.640.10">
    <property type="entry name" value="Type I PLP-dependent aspartate aminotransferase-like (Major domain)"/>
    <property type="match status" value="1"/>
</dbReference>
<dbReference type="InterPro" id="IPR049943">
    <property type="entry name" value="Ser_HO-MeTrfase-like"/>
</dbReference>
<keyword evidence="9 10" id="KW-0663">Pyridoxal phosphate</keyword>
<evidence type="ECO:0000256" key="7">
    <source>
        <dbReference type="ARBA" id="ARBA00022605"/>
    </source>
</evidence>
<name>A0A2G9ZK46_9BACT</name>
<dbReference type="EMBL" id="PCSD01000092">
    <property type="protein sequence ID" value="PIP33553.1"/>
    <property type="molecule type" value="Genomic_DNA"/>
</dbReference>
<comment type="pathway">
    <text evidence="10">Amino-acid biosynthesis; glycine biosynthesis; glycine from L-serine: step 1/1.</text>
</comment>
<dbReference type="AlphaFoldDB" id="A0A2G9ZK46"/>
<dbReference type="PROSITE" id="PS00096">
    <property type="entry name" value="SHMT"/>
    <property type="match status" value="1"/>
</dbReference>
<keyword evidence="5 10" id="KW-0963">Cytoplasm</keyword>
<comment type="caution">
    <text evidence="13">The sequence shown here is derived from an EMBL/GenBank/DDBJ whole genome shotgun (WGS) entry which is preliminary data.</text>
</comment>
<feature type="binding site" evidence="10">
    <location>
        <position position="243"/>
    </location>
    <ligand>
        <name>(6S)-5,6,7,8-tetrahydrofolate</name>
        <dbReference type="ChEBI" id="CHEBI:57453"/>
    </ligand>
</feature>
<dbReference type="GO" id="GO:0035999">
    <property type="term" value="P:tetrahydrofolate interconversion"/>
    <property type="evidence" value="ECO:0007669"/>
    <property type="project" value="UniProtKB-UniRule"/>
</dbReference>
<accession>A0A2G9ZK46</accession>
<keyword evidence="13" id="KW-0489">Methyltransferase</keyword>
<comment type="similarity">
    <text evidence="3 10">Belongs to the SHMT family.</text>
</comment>
<dbReference type="PANTHER" id="PTHR11680:SF50">
    <property type="entry name" value="SERINE HYDROXYMETHYLTRANSFERASE"/>
    <property type="match status" value="1"/>
</dbReference>